<dbReference type="InterPro" id="IPR007946">
    <property type="entry name" value="AAR2"/>
</dbReference>
<feature type="domain" description="AAR2 N-terminal" evidence="3">
    <location>
        <begin position="16"/>
        <end position="153"/>
    </location>
</feature>
<evidence type="ECO:0000256" key="1">
    <source>
        <dbReference type="ARBA" id="ARBA00006281"/>
    </source>
</evidence>
<dbReference type="GeneID" id="77729954"/>
<keyword evidence="5" id="KW-1185">Reference proteome</keyword>
<accession>A0AA38LYR9</accession>
<dbReference type="InterPro" id="IPR033648">
    <property type="entry name" value="AAR2_C"/>
</dbReference>
<dbReference type="Pfam" id="PF20981">
    <property type="entry name" value="AAR2_1st"/>
    <property type="match status" value="1"/>
</dbReference>
<dbReference type="PANTHER" id="PTHR12689:SF4">
    <property type="entry name" value="PROTEIN AAR2 HOMOLOG"/>
    <property type="match status" value="1"/>
</dbReference>
<feature type="domain" description="AAR2 C-terminal" evidence="2">
    <location>
        <begin position="192"/>
        <end position="371"/>
    </location>
</feature>
<dbReference type="GO" id="GO:0000244">
    <property type="term" value="P:spliceosomal tri-snRNP complex assembly"/>
    <property type="evidence" value="ECO:0007669"/>
    <property type="project" value="TreeGrafter"/>
</dbReference>
<dbReference type="InterPro" id="IPR038516">
    <property type="entry name" value="AAR2_N_sf"/>
</dbReference>
<evidence type="ECO:0000259" key="3">
    <source>
        <dbReference type="Pfam" id="PF20981"/>
    </source>
</evidence>
<dbReference type="Gene3D" id="1.25.40.550">
    <property type="entry name" value="Aar2, C-terminal domain-like"/>
    <property type="match status" value="1"/>
</dbReference>
<comment type="similarity">
    <text evidence="1">Belongs to the AAR2 family.</text>
</comment>
<name>A0AA38LYR9_9TREE</name>
<dbReference type="InterPro" id="IPR038514">
    <property type="entry name" value="AAR2_C_sf"/>
</dbReference>
<dbReference type="AlphaFoldDB" id="A0AA38LYR9"/>
<dbReference type="CDD" id="cd13777">
    <property type="entry name" value="Aar2_N"/>
    <property type="match status" value="1"/>
</dbReference>
<dbReference type="Proteomes" id="UP001164286">
    <property type="component" value="Unassembled WGS sequence"/>
</dbReference>
<dbReference type="RefSeq" id="XP_052949213.1">
    <property type="nucleotide sequence ID" value="XM_053090749.1"/>
</dbReference>
<organism evidence="4 5">
    <name type="scientific">Dioszegia hungarica</name>
    <dbReference type="NCBI Taxonomy" id="4972"/>
    <lineage>
        <taxon>Eukaryota</taxon>
        <taxon>Fungi</taxon>
        <taxon>Dikarya</taxon>
        <taxon>Basidiomycota</taxon>
        <taxon>Agaricomycotina</taxon>
        <taxon>Tremellomycetes</taxon>
        <taxon>Tremellales</taxon>
        <taxon>Bulleribasidiaceae</taxon>
        <taxon>Dioszegia</taxon>
    </lineage>
</organism>
<proteinExistence type="inferred from homology"/>
<dbReference type="CDD" id="cd13778">
    <property type="entry name" value="Aar2_C"/>
    <property type="match status" value="1"/>
</dbReference>
<gene>
    <name evidence="4" type="ORF">MKK02DRAFT_39733</name>
</gene>
<evidence type="ECO:0000259" key="2">
    <source>
        <dbReference type="Pfam" id="PF05282"/>
    </source>
</evidence>
<evidence type="ECO:0000313" key="5">
    <source>
        <dbReference type="Proteomes" id="UP001164286"/>
    </source>
</evidence>
<dbReference type="Pfam" id="PF05282">
    <property type="entry name" value="AAR2"/>
    <property type="match status" value="1"/>
</dbReference>
<evidence type="ECO:0000313" key="4">
    <source>
        <dbReference type="EMBL" id="KAI9639436.1"/>
    </source>
</evidence>
<protein>
    <submittedName>
        <fullName evidence="4">A1 cistron-splicing factor</fullName>
    </submittedName>
</protein>
<dbReference type="PANTHER" id="PTHR12689">
    <property type="entry name" value="A1 CISTRON SPLICING FACTOR AAR2-RELATED"/>
    <property type="match status" value="1"/>
</dbReference>
<comment type="caution">
    <text evidence="4">The sequence shown here is derived from an EMBL/GenBank/DDBJ whole genome shotgun (WGS) entry which is preliminary data.</text>
</comment>
<dbReference type="Gene3D" id="2.60.34.20">
    <property type="match status" value="1"/>
</dbReference>
<dbReference type="EMBL" id="JAKWFO010000001">
    <property type="protein sequence ID" value="KAI9639436.1"/>
    <property type="molecule type" value="Genomic_DNA"/>
</dbReference>
<sequence>MQNLTPQQAQALWDAGGFTILPDLPEGSEYGLDGTYHTIRKSFTGSKFVPPGLHLITISPASPGRSSSSSLGPGAIPLRSGILIHLRPRERLVLSYDTGTESLAYTSSDTSMISDDHLRSLDPGLAAYPFDGLDAWKSLTNSISEDVVLEVLGPRGIGVDGMRGVEGDKDDLAVSGHPEGVGVQDGGGKMRFVHFDLRRSWRDGAVGEELTRWARDKSWLLASVLEGVGQDPLTLLGHLQLAFILLLHLSSPSSLTVYKRLFSLLCRSTNIHVQPLEHLPAPLHAGLRALYISFIAAFTAQIQALPDGVFDTELPELDVWYNEELEALRGNISRAMGEADGLWADGEARKELRVGWEGMRVVARRKFGWEIGELQSLAQLFDGLGEEDEDEDGEYAPVVVDVPDDL</sequence>
<dbReference type="InterPro" id="IPR033647">
    <property type="entry name" value="Aar2_N"/>
</dbReference>
<reference evidence="4" key="1">
    <citation type="journal article" date="2022" name="G3 (Bethesda)">
        <title>High quality genome of the basidiomycete yeast Dioszegia hungarica PDD-24b-2 isolated from cloud water.</title>
        <authorList>
            <person name="Jarrige D."/>
            <person name="Haridas S."/>
            <person name="Bleykasten-Grosshans C."/>
            <person name="Joly M."/>
            <person name="Nadalig T."/>
            <person name="Sancelme M."/>
            <person name="Vuilleumier S."/>
            <person name="Grigoriev I.V."/>
            <person name="Amato P."/>
            <person name="Bringel F."/>
        </authorList>
    </citation>
    <scope>NUCLEOTIDE SEQUENCE</scope>
    <source>
        <strain evidence="4">PDD-24b-2</strain>
    </source>
</reference>